<dbReference type="Proteomes" id="UP000481252">
    <property type="component" value="Unassembled WGS sequence"/>
</dbReference>
<comment type="caution">
    <text evidence="3">The sequence shown here is derived from an EMBL/GenBank/DDBJ whole genome shotgun (WGS) entry which is preliminary data.</text>
</comment>
<feature type="domain" description="DUF1858" evidence="2">
    <location>
        <begin position="5"/>
        <end position="58"/>
    </location>
</feature>
<organism evidence="3 4">
    <name type="scientific">Mesorhizobium zhangyense</name>
    <dbReference type="NCBI Taxonomy" id="1776730"/>
    <lineage>
        <taxon>Bacteria</taxon>
        <taxon>Pseudomonadati</taxon>
        <taxon>Pseudomonadota</taxon>
        <taxon>Alphaproteobacteria</taxon>
        <taxon>Hyphomicrobiales</taxon>
        <taxon>Phyllobacteriaceae</taxon>
        <taxon>Mesorhizobium</taxon>
    </lineage>
</organism>
<feature type="region of interest" description="Disordered" evidence="1">
    <location>
        <begin position="70"/>
        <end position="94"/>
    </location>
</feature>
<evidence type="ECO:0000256" key="1">
    <source>
        <dbReference type="SAM" id="MobiDB-lite"/>
    </source>
</evidence>
<gene>
    <name evidence="3" type="ORF">G6N74_16625</name>
</gene>
<sequence length="94" mass="10142">MPSAIDPDMSVDEIMRRWPATIRVMIRHRMLCIGCPIGIFHTVADAAAAHAMEEATLVAELLAAMRSDPSADAPSAFEANAHNPEPRKGEQSCA</sequence>
<dbReference type="PANTHER" id="PTHR39341:SF1">
    <property type="entry name" value="DUF1858 DOMAIN-CONTAINING PROTEIN"/>
    <property type="match status" value="1"/>
</dbReference>
<keyword evidence="4" id="KW-1185">Reference proteome</keyword>
<dbReference type="Gene3D" id="1.10.3910.10">
    <property type="entry name" value="SP0561-like"/>
    <property type="match status" value="1"/>
</dbReference>
<proteinExistence type="predicted"/>
<protein>
    <submittedName>
        <fullName evidence="3">DUF1858 domain-containing protein</fullName>
    </submittedName>
</protein>
<dbReference type="PANTHER" id="PTHR39341">
    <property type="entry name" value="BSL7085 PROTEIN"/>
    <property type="match status" value="1"/>
</dbReference>
<evidence type="ECO:0000313" key="3">
    <source>
        <dbReference type="EMBL" id="NGN42696.1"/>
    </source>
</evidence>
<dbReference type="Pfam" id="PF08984">
    <property type="entry name" value="DUF1858"/>
    <property type="match status" value="1"/>
</dbReference>
<name>A0A7C9R8U2_9HYPH</name>
<reference evidence="3 4" key="1">
    <citation type="submission" date="2020-02" db="EMBL/GenBank/DDBJ databases">
        <title>Genome sequence of the type strain CGMCC 1.15528 of Mesorhizobium zhangyense.</title>
        <authorList>
            <person name="Gao J."/>
            <person name="Sun J."/>
        </authorList>
    </citation>
    <scope>NUCLEOTIDE SEQUENCE [LARGE SCALE GENOMIC DNA]</scope>
    <source>
        <strain evidence="3 4">CGMCC 1.15528</strain>
    </source>
</reference>
<feature type="compositionally biased region" description="Basic and acidic residues" evidence="1">
    <location>
        <begin position="84"/>
        <end position="94"/>
    </location>
</feature>
<dbReference type="NCBIfam" id="TIGR03980">
    <property type="entry name" value="prismane_assoc"/>
    <property type="match status" value="1"/>
</dbReference>
<dbReference type="InterPro" id="IPR023883">
    <property type="entry name" value="CHP03980_redox-disulphide"/>
</dbReference>
<dbReference type="EMBL" id="JAAKZG010000006">
    <property type="protein sequence ID" value="NGN42696.1"/>
    <property type="molecule type" value="Genomic_DNA"/>
</dbReference>
<dbReference type="AlphaFoldDB" id="A0A7C9R8U2"/>
<accession>A0A7C9R8U2</accession>
<dbReference type="SUPFAM" id="SSF140683">
    <property type="entry name" value="SP0561-like"/>
    <property type="match status" value="1"/>
</dbReference>
<evidence type="ECO:0000313" key="4">
    <source>
        <dbReference type="Proteomes" id="UP000481252"/>
    </source>
</evidence>
<evidence type="ECO:0000259" key="2">
    <source>
        <dbReference type="Pfam" id="PF08984"/>
    </source>
</evidence>
<dbReference type="InterPro" id="IPR015077">
    <property type="entry name" value="DUF1858"/>
</dbReference>
<dbReference type="InterPro" id="IPR038062">
    <property type="entry name" value="ScdA-like_N_sf"/>
</dbReference>